<dbReference type="EMBL" id="CDMY01000542">
    <property type="protein sequence ID" value="CEM21725.1"/>
    <property type="molecule type" value="Genomic_DNA"/>
</dbReference>
<dbReference type="InParanoid" id="A0A0G4G0X4"/>
<reference evidence="2 3" key="1">
    <citation type="submission" date="2014-11" db="EMBL/GenBank/DDBJ databases">
        <authorList>
            <person name="Zhu J."/>
            <person name="Qi W."/>
            <person name="Song R."/>
        </authorList>
    </citation>
    <scope>NUCLEOTIDE SEQUENCE [LARGE SCALE GENOMIC DNA]</scope>
</reference>
<feature type="region of interest" description="Disordered" evidence="1">
    <location>
        <begin position="268"/>
        <end position="299"/>
    </location>
</feature>
<name>A0A0G4G0X4_VITBC</name>
<evidence type="ECO:0000313" key="2">
    <source>
        <dbReference type="EMBL" id="CEM21725.1"/>
    </source>
</evidence>
<organism evidence="2 3">
    <name type="scientific">Vitrella brassicaformis (strain CCMP3155)</name>
    <dbReference type="NCBI Taxonomy" id="1169540"/>
    <lineage>
        <taxon>Eukaryota</taxon>
        <taxon>Sar</taxon>
        <taxon>Alveolata</taxon>
        <taxon>Colpodellida</taxon>
        <taxon>Vitrellaceae</taxon>
        <taxon>Vitrella</taxon>
    </lineage>
</organism>
<protein>
    <submittedName>
        <fullName evidence="2">Uncharacterized protein</fullName>
    </submittedName>
</protein>
<gene>
    <name evidence="2" type="ORF">Vbra_16689</name>
</gene>
<accession>A0A0G4G0X4</accession>
<dbReference type="AlphaFoldDB" id="A0A0G4G0X4"/>
<keyword evidence="3" id="KW-1185">Reference proteome</keyword>
<evidence type="ECO:0000256" key="1">
    <source>
        <dbReference type="SAM" id="MobiDB-lite"/>
    </source>
</evidence>
<evidence type="ECO:0000313" key="3">
    <source>
        <dbReference type="Proteomes" id="UP000041254"/>
    </source>
</evidence>
<dbReference type="Proteomes" id="UP000041254">
    <property type="component" value="Unassembled WGS sequence"/>
</dbReference>
<sequence>MLEWLGNLLDNLGLFGRHWCYREPKFCIVGTALAQLEKEVDDQKRGILANFDPGKLTREEYRTLAQYVNEDYTVNKKDTLLLVFEDVARKHGDLPPRHPDVGLPTGPQAATPVHWCSGERKFGSVVTVLVRLQKDSEVDEEKRGILAHFSLKKWTRDEYRAPAKYVNDDYTVNDKDTLLLMFEDVARKHGDLPPRHQDGAAQVDGTAQAATSRELMSAGDQARPSRPSVRRDGCEGAAVVGERITQQLEDEVPEGIIPLGALGAPQLDTQAATRSQPTLAPAPAQTTSREGKDKPSGTSKAQDALTCVLLCVCRCWSSHRSPADCLTD</sequence>
<proteinExistence type="predicted"/>
<feature type="region of interest" description="Disordered" evidence="1">
    <location>
        <begin position="190"/>
        <end position="233"/>
    </location>
</feature>
<feature type="compositionally biased region" description="Polar residues" evidence="1">
    <location>
        <begin position="268"/>
        <end position="288"/>
    </location>
</feature>
<dbReference type="VEuPathDB" id="CryptoDB:Vbra_16689"/>